<dbReference type="InterPro" id="IPR008269">
    <property type="entry name" value="Lon_proteolytic"/>
</dbReference>
<keyword evidence="1 4" id="KW-0378">Hydrolase</keyword>
<dbReference type="PANTHER" id="PTHR10046">
    <property type="entry name" value="ATP DEPENDENT LON PROTEASE FAMILY MEMBER"/>
    <property type="match status" value="1"/>
</dbReference>
<dbReference type="EMBL" id="JBFMIA010000003">
    <property type="protein sequence ID" value="MEW9501413.1"/>
    <property type="molecule type" value="Genomic_DNA"/>
</dbReference>
<comment type="similarity">
    <text evidence="1">Belongs to the peptidase S16 family.</text>
</comment>
<proteinExistence type="inferred from homology"/>
<dbReference type="PROSITE" id="PS51786">
    <property type="entry name" value="LON_PROTEOLYTIC"/>
    <property type="match status" value="1"/>
</dbReference>
<dbReference type="InterPro" id="IPR036034">
    <property type="entry name" value="PDZ_sf"/>
</dbReference>
<dbReference type="GO" id="GO:0006508">
    <property type="term" value="P:proteolysis"/>
    <property type="evidence" value="ECO:0007669"/>
    <property type="project" value="UniProtKB-KW"/>
</dbReference>
<dbReference type="InterPro" id="IPR027065">
    <property type="entry name" value="Lon_Prtase"/>
</dbReference>
<gene>
    <name evidence="4" type="ORF">AB1471_06310</name>
</gene>
<dbReference type="EC" id="3.4.21.53" evidence="1"/>
<keyword evidence="1 4" id="KW-0645">Protease</keyword>
<dbReference type="RefSeq" id="WP_367778994.1">
    <property type="nucleotide sequence ID" value="NZ_JBFMIA010000003.1"/>
</dbReference>
<dbReference type="Proteomes" id="UP001556040">
    <property type="component" value="Unassembled WGS sequence"/>
</dbReference>
<accession>A0ABV3Q3J5</accession>
<feature type="domain" description="PDZ" evidence="2">
    <location>
        <begin position="113"/>
        <end position="186"/>
    </location>
</feature>
<dbReference type="Pfam" id="PF05362">
    <property type="entry name" value="Lon_C"/>
    <property type="match status" value="1"/>
</dbReference>
<dbReference type="SUPFAM" id="SSF50156">
    <property type="entry name" value="PDZ domain-like"/>
    <property type="match status" value="1"/>
</dbReference>
<evidence type="ECO:0000313" key="4">
    <source>
        <dbReference type="EMBL" id="MEW9501413.1"/>
    </source>
</evidence>
<dbReference type="InterPro" id="IPR001478">
    <property type="entry name" value="PDZ"/>
</dbReference>
<evidence type="ECO:0000259" key="2">
    <source>
        <dbReference type="PROSITE" id="PS50106"/>
    </source>
</evidence>
<comment type="catalytic activity">
    <reaction evidence="1">
        <text>Hydrolysis of proteins in presence of ATP.</text>
        <dbReference type="EC" id="3.4.21.53"/>
    </reaction>
</comment>
<dbReference type="Gene3D" id="2.30.42.10">
    <property type="match status" value="1"/>
</dbReference>
<dbReference type="InterPro" id="IPR014721">
    <property type="entry name" value="Ribsml_uS5_D2-typ_fold_subgr"/>
</dbReference>
<name>A0ABV3Q3J5_9BACL</name>
<dbReference type="SUPFAM" id="SSF54211">
    <property type="entry name" value="Ribosomal protein S5 domain 2-like"/>
    <property type="match status" value="1"/>
</dbReference>
<feature type="active site" evidence="1">
    <location>
        <position position="279"/>
    </location>
</feature>
<feature type="domain" description="Lon proteolytic" evidence="3">
    <location>
        <begin position="230"/>
        <end position="345"/>
    </location>
</feature>
<dbReference type="Pfam" id="PF13180">
    <property type="entry name" value="PDZ_2"/>
    <property type="match status" value="1"/>
</dbReference>
<evidence type="ECO:0000256" key="1">
    <source>
        <dbReference type="PROSITE-ProRule" id="PRU01122"/>
    </source>
</evidence>
<feature type="active site" evidence="1">
    <location>
        <position position="234"/>
    </location>
</feature>
<evidence type="ECO:0000313" key="5">
    <source>
        <dbReference type="Proteomes" id="UP001556040"/>
    </source>
</evidence>
<dbReference type="NCBIfam" id="NF041438">
    <property type="entry name" value="SepM_fam_S16"/>
    <property type="match status" value="1"/>
</dbReference>
<dbReference type="GO" id="GO:0008233">
    <property type="term" value="F:peptidase activity"/>
    <property type="evidence" value="ECO:0007669"/>
    <property type="project" value="UniProtKB-KW"/>
</dbReference>
<comment type="caution">
    <text evidence="4">The sequence shown here is derived from an EMBL/GenBank/DDBJ whole genome shotgun (WGS) entry which is preliminary data.</text>
</comment>
<evidence type="ECO:0000259" key="3">
    <source>
        <dbReference type="PROSITE" id="PS51786"/>
    </source>
</evidence>
<protein>
    <recommendedName>
        <fullName evidence="1">endopeptidase La</fullName>
        <ecNumber evidence="1">3.4.21.53</ecNumber>
    </recommendedName>
</protein>
<organism evidence="4 5">
    <name type="scientific">Jeotgalibacillus marinus</name>
    <dbReference type="NCBI Taxonomy" id="86667"/>
    <lineage>
        <taxon>Bacteria</taxon>
        <taxon>Bacillati</taxon>
        <taxon>Bacillota</taxon>
        <taxon>Bacilli</taxon>
        <taxon>Bacillales</taxon>
        <taxon>Caryophanaceae</taxon>
        <taxon>Jeotgalibacillus</taxon>
    </lineage>
</organism>
<dbReference type="InterPro" id="IPR020568">
    <property type="entry name" value="Ribosomal_Su5_D2-typ_SF"/>
</dbReference>
<keyword evidence="1" id="KW-0720">Serine protease</keyword>
<keyword evidence="5" id="KW-1185">Reference proteome</keyword>
<dbReference type="PROSITE" id="PS50106">
    <property type="entry name" value="PDZ"/>
    <property type="match status" value="1"/>
</dbReference>
<reference evidence="4 5" key="1">
    <citation type="journal article" date="1979" name="Int. J. Syst. Evol. Microbiol.">
        <title>Bacillus globisporus subsp. marinus subsp. nov.</title>
        <authorList>
            <person name="Liu H."/>
        </authorList>
    </citation>
    <scope>NUCLEOTIDE SEQUENCE [LARGE SCALE GENOMIC DNA]</scope>
    <source>
        <strain evidence="4 5">DSM 1297</strain>
    </source>
</reference>
<dbReference type="Gene3D" id="3.30.230.10">
    <property type="match status" value="1"/>
</dbReference>
<sequence length="349" mass="38943">MRNKRWMSVLLAFAIILLVASFYTLPFYVQKPGSAFSLDEIVEVEGSSHSQGEFSLMTVSQVQANAFAYIWAKFDNYQSIYPVDQVRNPHESEQEYSLRQSYLMDDSSSQAIEVAFTKADADFSYTYRGVYVLNVYPDMPAEDLLNAGDRITAIDDLKFESSEEFIEYVAQKKEGDKVKITIERDEETYNEVLSLQAFPDIPSQIGLGISLVDDRIVNTDPKVSIDSDGIGGPSAGLMYSLEIYDQLIEEDLTKGYNIAGTGTITSEGEVGRIGGIEQKVVAADRQGIEIFFAPDDKISSNILEQNPDIKTNYEEADATAKNIKSSMKVIPVKTFEDALNYLDSLDEKS</sequence>
<dbReference type="SMART" id="SM00228">
    <property type="entry name" value="PDZ"/>
    <property type="match status" value="1"/>
</dbReference>